<reference evidence="2" key="1">
    <citation type="submission" date="2017-02" db="EMBL/GenBank/DDBJ databases">
        <title>Delving into the versatile metabolic prowess of the omnipresent phylum Bacteroidetes.</title>
        <authorList>
            <person name="Nobu M.K."/>
            <person name="Mei R."/>
            <person name="Narihiro T."/>
            <person name="Kuroda K."/>
            <person name="Liu W.-T."/>
        </authorList>
    </citation>
    <scope>NUCLEOTIDE SEQUENCE</scope>
    <source>
        <strain evidence="2">ADurb.Bin160</strain>
    </source>
</reference>
<feature type="region of interest" description="Disordered" evidence="1">
    <location>
        <begin position="39"/>
        <end position="84"/>
    </location>
</feature>
<name>A0A1V5ZP38_9BACT</name>
<comment type="caution">
    <text evidence="2">The sequence shown here is derived from an EMBL/GenBank/DDBJ whole genome shotgun (WGS) entry which is preliminary data.</text>
</comment>
<organism evidence="2">
    <name type="scientific">candidate division CPR1 bacterium ADurb.Bin160</name>
    <dbReference type="NCBI Taxonomy" id="1852826"/>
    <lineage>
        <taxon>Bacteria</taxon>
        <taxon>candidate division CPR1</taxon>
    </lineage>
</organism>
<evidence type="ECO:0000256" key="1">
    <source>
        <dbReference type="SAM" id="MobiDB-lite"/>
    </source>
</evidence>
<accession>A0A1V5ZP38</accession>
<evidence type="ECO:0000313" key="2">
    <source>
        <dbReference type="EMBL" id="OQB41624.1"/>
    </source>
</evidence>
<dbReference type="AlphaFoldDB" id="A0A1V5ZP38"/>
<sequence>MEILKQLWKEENNVFSEQFIYYYIENDIATYLENIKNSITNDNSQGQEEANQGQEEANQGQEEANQGQEDSNEENLREIKNLFE</sequence>
<dbReference type="EMBL" id="MWDB01000013">
    <property type="protein sequence ID" value="OQB41624.1"/>
    <property type="molecule type" value="Genomic_DNA"/>
</dbReference>
<protein>
    <submittedName>
        <fullName evidence="2">Uncharacterized protein</fullName>
    </submittedName>
</protein>
<gene>
    <name evidence="2" type="ORF">BWY04_00720</name>
</gene>
<feature type="compositionally biased region" description="Low complexity" evidence="1">
    <location>
        <begin position="45"/>
        <end position="69"/>
    </location>
</feature>
<dbReference type="Proteomes" id="UP000485621">
    <property type="component" value="Unassembled WGS sequence"/>
</dbReference>
<proteinExistence type="predicted"/>
<feature type="compositionally biased region" description="Basic and acidic residues" evidence="1">
    <location>
        <begin position="74"/>
        <end position="84"/>
    </location>
</feature>